<dbReference type="KEGG" id="paby:Ga0080574_TMP4927"/>
<keyword evidence="1" id="KW-0614">Plasmid</keyword>
<organism evidence="1 2">
    <name type="scientific">Salipiger abyssi</name>
    <dbReference type="NCBI Taxonomy" id="1250539"/>
    <lineage>
        <taxon>Bacteria</taxon>
        <taxon>Pseudomonadati</taxon>
        <taxon>Pseudomonadota</taxon>
        <taxon>Alphaproteobacteria</taxon>
        <taxon>Rhodobacterales</taxon>
        <taxon>Roseobacteraceae</taxon>
        <taxon>Salipiger</taxon>
    </lineage>
</organism>
<dbReference type="EMBL" id="CP015094">
    <property type="protein sequence ID" value="APZ55209.1"/>
    <property type="molecule type" value="Genomic_DNA"/>
</dbReference>
<reference evidence="1 2" key="1">
    <citation type="submission" date="2016-04" db="EMBL/GenBank/DDBJ databases">
        <title>Deep-sea bacteria in the southern Pacific.</title>
        <authorList>
            <person name="Tang K."/>
        </authorList>
    </citation>
    <scope>NUCLEOTIDE SEQUENCE [LARGE SCALE GENOMIC DNA]</scope>
    <source>
        <strain evidence="1 2">JLT2014</strain>
        <plasmid evidence="2">ppaby6</plasmid>
    </source>
</reference>
<name>A0A1P8V0Q0_9RHOB</name>
<dbReference type="Proteomes" id="UP000187059">
    <property type="component" value="Plasmid pPABY6"/>
</dbReference>
<proteinExistence type="predicted"/>
<evidence type="ECO:0000313" key="1">
    <source>
        <dbReference type="EMBL" id="APZ55209.1"/>
    </source>
</evidence>
<protein>
    <submittedName>
        <fullName evidence="1">Uncharacterized protein</fullName>
    </submittedName>
</protein>
<evidence type="ECO:0000313" key="2">
    <source>
        <dbReference type="Proteomes" id="UP000187059"/>
    </source>
</evidence>
<keyword evidence="2" id="KW-1185">Reference proteome</keyword>
<accession>A0A1P8V0Q0</accession>
<gene>
    <name evidence="1" type="ORF">Ga0080574_TMP4927</name>
</gene>
<dbReference type="AlphaFoldDB" id="A0A1P8V0Q0"/>
<sequence length="221" mass="23168">MLKTRFFSEAPKRVPSPVLRLMLILLCLAGTAIQGSAMGFAQHTQTTEDLRIPGNWGSVRGFAARDDGTALDPGFLRVYRTRLPGSPAQGLPASVRRQAEAVAPLAGLPAAEDLSNQAAAAQRLGVDLRALAEMRFGSGKYTLPNALLAVQAGTALPGFFHAYIAPDQPGAPVTATLYCLAAGADGATVVSLTHLGQVPPGRMRAIKQTVCGNERRSVPTP</sequence>
<geneLocation type="plasmid" evidence="2">
    <name>ppaby6</name>
</geneLocation>